<reference evidence="2" key="1">
    <citation type="submission" date="2021-10" db="EMBL/GenBank/DDBJ databases">
        <title>Melipona bicolor Genome sequencing and assembly.</title>
        <authorList>
            <person name="Araujo N.S."/>
            <person name="Arias M.C."/>
        </authorList>
    </citation>
    <scope>NUCLEOTIDE SEQUENCE</scope>
    <source>
        <strain evidence="2">USP_2M_L1-L4_2017</strain>
        <tissue evidence="2">Whole body</tissue>
    </source>
</reference>
<comment type="caution">
    <text evidence="2">The sequence shown here is derived from an EMBL/GenBank/DDBJ whole genome shotgun (WGS) entry which is preliminary data.</text>
</comment>
<keyword evidence="1" id="KW-0732">Signal</keyword>
<evidence type="ECO:0000256" key="1">
    <source>
        <dbReference type="SAM" id="SignalP"/>
    </source>
</evidence>
<dbReference type="Proteomes" id="UP001177670">
    <property type="component" value="Unassembled WGS sequence"/>
</dbReference>
<evidence type="ECO:0000313" key="3">
    <source>
        <dbReference type="Proteomes" id="UP001177670"/>
    </source>
</evidence>
<dbReference type="EMBL" id="JAHYIQ010000005">
    <property type="protein sequence ID" value="KAK1132261.1"/>
    <property type="molecule type" value="Genomic_DNA"/>
</dbReference>
<proteinExistence type="predicted"/>
<accession>A0AA40G719</accession>
<protein>
    <submittedName>
        <fullName evidence="2">Uncharacterized protein</fullName>
    </submittedName>
</protein>
<name>A0AA40G719_9HYME</name>
<dbReference type="AlphaFoldDB" id="A0AA40G719"/>
<feature type="signal peptide" evidence="1">
    <location>
        <begin position="1"/>
        <end position="25"/>
    </location>
</feature>
<feature type="chain" id="PRO_5041398580" evidence="1">
    <location>
        <begin position="26"/>
        <end position="91"/>
    </location>
</feature>
<evidence type="ECO:0000313" key="2">
    <source>
        <dbReference type="EMBL" id="KAK1132261.1"/>
    </source>
</evidence>
<gene>
    <name evidence="2" type="ORF">K0M31_016383</name>
</gene>
<sequence length="91" mass="9902">MHVFLALSPFLALAFISLFIHGGNTAQLVGGAHAGREESSEVVKSTGGYQIEIFSRCSCLPEVATDLEDLEVLQVRHREKYDVLSSELIGP</sequence>
<organism evidence="2 3">
    <name type="scientific">Melipona bicolor</name>
    <dbReference type="NCBI Taxonomy" id="60889"/>
    <lineage>
        <taxon>Eukaryota</taxon>
        <taxon>Metazoa</taxon>
        <taxon>Ecdysozoa</taxon>
        <taxon>Arthropoda</taxon>
        <taxon>Hexapoda</taxon>
        <taxon>Insecta</taxon>
        <taxon>Pterygota</taxon>
        <taxon>Neoptera</taxon>
        <taxon>Endopterygota</taxon>
        <taxon>Hymenoptera</taxon>
        <taxon>Apocrita</taxon>
        <taxon>Aculeata</taxon>
        <taxon>Apoidea</taxon>
        <taxon>Anthophila</taxon>
        <taxon>Apidae</taxon>
        <taxon>Melipona</taxon>
    </lineage>
</organism>
<keyword evidence="3" id="KW-1185">Reference proteome</keyword>